<dbReference type="EMBL" id="CP126654">
    <property type="protein sequence ID" value="WJZ92259.1"/>
    <property type="molecule type" value="Genomic_DNA"/>
</dbReference>
<sequence length="330" mass="37250">MVAQFLLCSERGFSVLRLAALLNQADIALFLMESGTSLECQSAERKPSLENLELEKTDSITSLTAPSAGLACSSLTPATLSLRIMLPTEIFGMSEESEERCGTPVTAYTKTFNLQRSESRSISEFKVHQLHMESPAQNEYALFEQKVKRAVYIDNISPQVTDAVLKTALNQFGTVVSIHFIPNYVEPSKIPRCALVEMAKQSEAEAIISDMNNYPFMMSGMPRPARARPAEVEMFDDRPIKPGRRIQCRWLDKEDPDFEVAKKLKHLVRKHASEASFMLKNQLEEEEKLAKQQAEVLKTNYKKYEMIDSVLADGAARRLARHYNFNVSDD</sequence>
<keyword evidence="1" id="KW-0694">RNA-binding</keyword>
<dbReference type="SMART" id="SM00360">
    <property type="entry name" value="RRM"/>
    <property type="match status" value="1"/>
</dbReference>
<dbReference type="PROSITE" id="PS50102">
    <property type="entry name" value="RRM"/>
    <property type="match status" value="1"/>
</dbReference>
<dbReference type="CDD" id="cd00590">
    <property type="entry name" value="RRM_SF"/>
    <property type="match status" value="1"/>
</dbReference>
<dbReference type="Proteomes" id="UP001227230">
    <property type="component" value="Chromosome 7"/>
</dbReference>
<dbReference type="InterPro" id="IPR012677">
    <property type="entry name" value="Nucleotide-bd_a/b_plait_sf"/>
</dbReference>
<dbReference type="InterPro" id="IPR035979">
    <property type="entry name" value="RBD_domain_sf"/>
</dbReference>
<evidence type="ECO:0000259" key="2">
    <source>
        <dbReference type="PROSITE" id="PS50102"/>
    </source>
</evidence>
<evidence type="ECO:0000256" key="1">
    <source>
        <dbReference type="PROSITE-ProRule" id="PRU00176"/>
    </source>
</evidence>
<dbReference type="Pfam" id="PF00076">
    <property type="entry name" value="RRM_1"/>
    <property type="match status" value="1"/>
</dbReference>
<keyword evidence="4" id="KW-1185">Reference proteome</keyword>
<feature type="domain" description="RRM" evidence="2">
    <location>
        <begin position="149"/>
        <end position="237"/>
    </location>
</feature>
<reference evidence="3 4" key="1">
    <citation type="journal article" date="2023" name="Hortic Res">
        <title>The complete reference genome for grapevine (Vitis vinifera L.) genetics and breeding.</title>
        <authorList>
            <person name="Shi X."/>
            <person name="Cao S."/>
            <person name="Wang X."/>
            <person name="Huang S."/>
            <person name="Wang Y."/>
            <person name="Liu Z."/>
            <person name="Liu W."/>
            <person name="Leng X."/>
            <person name="Peng Y."/>
            <person name="Wang N."/>
            <person name="Wang Y."/>
            <person name="Ma Z."/>
            <person name="Xu X."/>
            <person name="Zhang F."/>
            <person name="Xue H."/>
            <person name="Zhong H."/>
            <person name="Wang Y."/>
            <person name="Zhang K."/>
            <person name="Velt A."/>
            <person name="Avia K."/>
            <person name="Holtgrawe D."/>
            <person name="Grimplet J."/>
            <person name="Matus J.T."/>
            <person name="Ware D."/>
            <person name="Wu X."/>
            <person name="Wang H."/>
            <person name="Liu C."/>
            <person name="Fang Y."/>
            <person name="Rustenholz C."/>
            <person name="Cheng Z."/>
            <person name="Xiao H."/>
            <person name="Zhou Y."/>
        </authorList>
    </citation>
    <scope>NUCLEOTIDE SEQUENCE [LARGE SCALE GENOMIC DNA]</scope>
    <source>
        <strain evidence="4">cv. Pinot noir / PN40024</strain>
        <tissue evidence="3">Leaf</tissue>
    </source>
</reference>
<proteinExistence type="predicted"/>
<dbReference type="PANTHER" id="PTHR36309:SF1">
    <property type="entry name" value="RNA-BINDING (RRM_RBD_RNP MOTIFS) FAMILY PROTEIN"/>
    <property type="match status" value="1"/>
</dbReference>
<dbReference type="SUPFAM" id="SSF54928">
    <property type="entry name" value="RNA-binding domain, RBD"/>
    <property type="match status" value="1"/>
</dbReference>
<evidence type="ECO:0000313" key="4">
    <source>
        <dbReference type="Proteomes" id="UP001227230"/>
    </source>
</evidence>
<evidence type="ECO:0000313" key="3">
    <source>
        <dbReference type="EMBL" id="WJZ92259.1"/>
    </source>
</evidence>
<accession>A0ABY9CBX7</accession>
<organism evidence="3 4">
    <name type="scientific">Vitis vinifera</name>
    <name type="common">Grape</name>
    <dbReference type="NCBI Taxonomy" id="29760"/>
    <lineage>
        <taxon>Eukaryota</taxon>
        <taxon>Viridiplantae</taxon>
        <taxon>Streptophyta</taxon>
        <taxon>Embryophyta</taxon>
        <taxon>Tracheophyta</taxon>
        <taxon>Spermatophyta</taxon>
        <taxon>Magnoliopsida</taxon>
        <taxon>eudicotyledons</taxon>
        <taxon>Gunneridae</taxon>
        <taxon>Pentapetalae</taxon>
        <taxon>rosids</taxon>
        <taxon>Vitales</taxon>
        <taxon>Vitaceae</taxon>
        <taxon>Viteae</taxon>
        <taxon>Vitis</taxon>
    </lineage>
</organism>
<gene>
    <name evidence="3" type="ORF">VitviT2T_011267</name>
</gene>
<dbReference type="InterPro" id="IPR000504">
    <property type="entry name" value="RRM_dom"/>
</dbReference>
<protein>
    <recommendedName>
        <fullName evidence="2">RRM domain-containing protein</fullName>
    </recommendedName>
</protein>
<dbReference type="Gene3D" id="3.30.70.330">
    <property type="match status" value="1"/>
</dbReference>
<dbReference type="InterPro" id="IPR053316">
    <property type="entry name" value="Epigenetic_reg_gene_expr"/>
</dbReference>
<dbReference type="PANTHER" id="PTHR36309">
    <property type="entry name" value="RNA-BINDING (RRM/RBD/RNP MOTIFS) FAMILY PROTEIN"/>
    <property type="match status" value="1"/>
</dbReference>
<name>A0ABY9CBX7_VITVI</name>